<sequence length="39" mass="4316">MCRLARSFPLPPPENGAGSVLLYRTTCSANWQTISSSRF</sequence>
<dbReference type="AlphaFoldDB" id="A0AAV0P9S1"/>
<reference evidence="1" key="1">
    <citation type="submission" date="2022-08" db="EMBL/GenBank/DDBJ databases">
        <authorList>
            <person name="Gutierrez-Valencia J."/>
        </authorList>
    </citation>
    <scope>NUCLEOTIDE SEQUENCE</scope>
</reference>
<organism evidence="1 2">
    <name type="scientific">Linum tenue</name>
    <dbReference type="NCBI Taxonomy" id="586396"/>
    <lineage>
        <taxon>Eukaryota</taxon>
        <taxon>Viridiplantae</taxon>
        <taxon>Streptophyta</taxon>
        <taxon>Embryophyta</taxon>
        <taxon>Tracheophyta</taxon>
        <taxon>Spermatophyta</taxon>
        <taxon>Magnoliopsida</taxon>
        <taxon>eudicotyledons</taxon>
        <taxon>Gunneridae</taxon>
        <taxon>Pentapetalae</taxon>
        <taxon>rosids</taxon>
        <taxon>fabids</taxon>
        <taxon>Malpighiales</taxon>
        <taxon>Linaceae</taxon>
        <taxon>Linum</taxon>
    </lineage>
</organism>
<accession>A0AAV0P9S1</accession>
<comment type="caution">
    <text evidence="1">The sequence shown here is derived from an EMBL/GenBank/DDBJ whole genome shotgun (WGS) entry which is preliminary data.</text>
</comment>
<evidence type="ECO:0000313" key="2">
    <source>
        <dbReference type="Proteomes" id="UP001154282"/>
    </source>
</evidence>
<protein>
    <submittedName>
        <fullName evidence="1">Uncharacterized protein</fullName>
    </submittedName>
</protein>
<evidence type="ECO:0000313" key="1">
    <source>
        <dbReference type="EMBL" id="CAI0467048.1"/>
    </source>
</evidence>
<proteinExistence type="predicted"/>
<keyword evidence="2" id="KW-1185">Reference proteome</keyword>
<name>A0AAV0P9S1_9ROSI</name>
<dbReference type="EMBL" id="CAMGYJ010000008">
    <property type="protein sequence ID" value="CAI0467048.1"/>
    <property type="molecule type" value="Genomic_DNA"/>
</dbReference>
<gene>
    <name evidence="1" type="ORF">LITE_LOCUS37285</name>
</gene>
<dbReference type="Proteomes" id="UP001154282">
    <property type="component" value="Unassembled WGS sequence"/>
</dbReference>